<keyword evidence="6" id="KW-0539">Nucleus</keyword>
<reference evidence="8" key="1">
    <citation type="submission" date="2020-06" db="EMBL/GenBank/DDBJ databases">
        <title>WGS assembly of Ceratodon purpureus strain R40.</title>
        <authorList>
            <person name="Carey S.B."/>
            <person name="Jenkins J."/>
            <person name="Shu S."/>
            <person name="Lovell J.T."/>
            <person name="Sreedasyam A."/>
            <person name="Maumus F."/>
            <person name="Tiley G.P."/>
            <person name="Fernandez-Pozo N."/>
            <person name="Barry K."/>
            <person name="Chen C."/>
            <person name="Wang M."/>
            <person name="Lipzen A."/>
            <person name="Daum C."/>
            <person name="Saski C.A."/>
            <person name="Payton A.C."/>
            <person name="Mcbreen J.C."/>
            <person name="Conrad R.E."/>
            <person name="Kollar L.M."/>
            <person name="Olsson S."/>
            <person name="Huttunen S."/>
            <person name="Landis J.B."/>
            <person name="Wickett N.J."/>
            <person name="Johnson M.G."/>
            <person name="Rensing S.A."/>
            <person name="Grimwood J."/>
            <person name="Schmutz J."/>
            <person name="Mcdaniel S.F."/>
        </authorList>
    </citation>
    <scope>NUCLEOTIDE SEQUENCE</scope>
    <source>
        <strain evidence="8">R40</strain>
    </source>
</reference>
<keyword evidence="3" id="KW-0507">mRNA processing</keyword>
<protein>
    <recommendedName>
        <fullName evidence="10">Pre-mRNA-splicing factor SPF27</fullName>
    </recommendedName>
</protein>
<dbReference type="PANTHER" id="PTHR13296">
    <property type="entry name" value="BCAS2 PROTEIN"/>
    <property type="match status" value="1"/>
</dbReference>
<sequence length="247" mass="28086">MGSPDVLMIEAAPGAKQIEQAKWRTGTLDDTHVDALPYIDHDYADPKVKAEVDKLIADEMRLSTKKPADFLAELPPVPSINPHEHPILAKEFDRVRAGKAPVTLDLSRYGLEPPPLNRRNDVGAWKNAVQNAKAQLQHQTLRLENLELMLKYGTNTWKVHNQHLEAFQARLRDTALEYQREIELLNRERKLNQQAAAVELNLLSSQWKEISQKNLDIEDACLKLEAEVVKLREEAEKKGIDLTQPSQ</sequence>
<comment type="subcellular location">
    <subcellularLocation>
        <location evidence="1">Nucleus</location>
    </subcellularLocation>
</comment>
<dbReference type="InterPro" id="IPR008409">
    <property type="entry name" value="SPF27"/>
</dbReference>
<dbReference type="EMBL" id="CM026428">
    <property type="protein sequence ID" value="KAG0568086.1"/>
    <property type="molecule type" value="Genomic_DNA"/>
</dbReference>
<dbReference type="GO" id="GO:0006397">
    <property type="term" value="P:mRNA processing"/>
    <property type="evidence" value="ECO:0007669"/>
    <property type="project" value="UniProtKB-KW"/>
</dbReference>
<dbReference type="GO" id="GO:0008380">
    <property type="term" value="P:RNA splicing"/>
    <property type="evidence" value="ECO:0007669"/>
    <property type="project" value="UniProtKB-KW"/>
</dbReference>
<evidence type="ECO:0000256" key="7">
    <source>
        <dbReference type="SAM" id="Coils"/>
    </source>
</evidence>
<feature type="coiled-coil region" evidence="7">
    <location>
        <begin position="129"/>
        <end position="234"/>
    </location>
</feature>
<dbReference type="GO" id="GO:0000974">
    <property type="term" value="C:Prp19 complex"/>
    <property type="evidence" value="ECO:0007669"/>
    <property type="project" value="TreeGrafter"/>
</dbReference>
<evidence type="ECO:0008006" key="10">
    <source>
        <dbReference type="Google" id="ProtNLM"/>
    </source>
</evidence>
<evidence type="ECO:0000256" key="5">
    <source>
        <dbReference type="ARBA" id="ARBA00023187"/>
    </source>
</evidence>
<keyword evidence="9" id="KW-1185">Reference proteome</keyword>
<dbReference type="Pfam" id="PF05700">
    <property type="entry name" value="BCAS2"/>
    <property type="match status" value="1"/>
</dbReference>
<evidence type="ECO:0000256" key="2">
    <source>
        <dbReference type="ARBA" id="ARBA00010788"/>
    </source>
</evidence>
<gene>
    <name evidence="8" type="ORF">KC19_7G185400</name>
</gene>
<comment type="caution">
    <text evidence="8">The sequence shown here is derived from an EMBL/GenBank/DDBJ whole genome shotgun (WGS) entry which is preliminary data.</text>
</comment>
<comment type="similarity">
    <text evidence="2">Belongs to the SPF27 family.</text>
</comment>
<keyword evidence="5" id="KW-0508">mRNA splicing</keyword>
<dbReference type="GO" id="GO:0071011">
    <property type="term" value="C:precatalytic spliceosome"/>
    <property type="evidence" value="ECO:0007669"/>
    <property type="project" value="TreeGrafter"/>
</dbReference>
<organism evidence="8 9">
    <name type="scientific">Ceratodon purpureus</name>
    <name type="common">Fire moss</name>
    <name type="synonym">Dicranum purpureum</name>
    <dbReference type="NCBI Taxonomy" id="3225"/>
    <lineage>
        <taxon>Eukaryota</taxon>
        <taxon>Viridiplantae</taxon>
        <taxon>Streptophyta</taxon>
        <taxon>Embryophyta</taxon>
        <taxon>Bryophyta</taxon>
        <taxon>Bryophytina</taxon>
        <taxon>Bryopsida</taxon>
        <taxon>Dicranidae</taxon>
        <taxon>Pseudoditrichales</taxon>
        <taxon>Ditrichaceae</taxon>
        <taxon>Ceratodon</taxon>
    </lineage>
</organism>
<name>A0A8T0H820_CERPU</name>
<accession>A0A8T0H820</accession>
<proteinExistence type="inferred from homology"/>
<dbReference type="PANTHER" id="PTHR13296:SF0">
    <property type="entry name" value="PRE-MRNA-SPLICING FACTOR SPF27"/>
    <property type="match status" value="1"/>
</dbReference>
<dbReference type="Proteomes" id="UP000822688">
    <property type="component" value="Chromosome 7"/>
</dbReference>
<evidence type="ECO:0000313" key="8">
    <source>
        <dbReference type="EMBL" id="KAG0568086.1"/>
    </source>
</evidence>
<evidence type="ECO:0000256" key="3">
    <source>
        <dbReference type="ARBA" id="ARBA00022664"/>
    </source>
</evidence>
<keyword evidence="7" id="KW-0175">Coiled coil</keyword>
<evidence type="ECO:0000256" key="4">
    <source>
        <dbReference type="ARBA" id="ARBA00022728"/>
    </source>
</evidence>
<dbReference type="AlphaFoldDB" id="A0A8T0H820"/>
<evidence type="ECO:0000313" key="9">
    <source>
        <dbReference type="Proteomes" id="UP000822688"/>
    </source>
</evidence>
<keyword evidence="4" id="KW-0747">Spliceosome</keyword>
<evidence type="ECO:0000256" key="6">
    <source>
        <dbReference type="ARBA" id="ARBA00023242"/>
    </source>
</evidence>
<dbReference type="GO" id="GO:0071013">
    <property type="term" value="C:catalytic step 2 spliceosome"/>
    <property type="evidence" value="ECO:0007669"/>
    <property type="project" value="TreeGrafter"/>
</dbReference>
<evidence type="ECO:0000256" key="1">
    <source>
        <dbReference type="ARBA" id="ARBA00004123"/>
    </source>
</evidence>